<feature type="domain" description="Recombinase" evidence="2">
    <location>
        <begin position="157"/>
        <end position="274"/>
    </location>
</feature>
<dbReference type="InterPro" id="IPR036162">
    <property type="entry name" value="Resolvase-like_N_sf"/>
</dbReference>
<dbReference type="InterPro" id="IPR011109">
    <property type="entry name" value="DNA_bind_recombinase_dom"/>
</dbReference>
<evidence type="ECO:0000313" key="3">
    <source>
        <dbReference type="EMBL" id="RNB87435.1"/>
    </source>
</evidence>
<dbReference type="GO" id="GO:0000150">
    <property type="term" value="F:DNA strand exchange activity"/>
    <property type="evidence" value="ECO:0007669"/>
    <property type="project" value="InterPro"/>
</dbReference>
<evidence type="ECO:0000313" key="4">
    <source>
        <dbReference type="Proteomes" id="UP000271031"/>
    </source>
</evidence>
<dbReference type="PANTHER" id="PTHR30461">
    <property type="entry name" value="DNA-INVERTASE FROM LAMBDOID PROPHAGE"/>
    <property type="match status" value="1"/>
</dbReference>
<dbReference type="PROSITE" id="PS51737">
    <property type="entry name" value="RECOMBINASE_DNA_BIND"/>
    <property type="match status" value="1"/>
</dbReference>
<evidence type="ECO:0000259" key="1">
    <source>
        <dbReference type="PROSITE" id="PS51736"/>
    </source>
</evidence>
<dbReference type="InterPro" id="IPR050639">
    <property type="entry name" value="SSR_resolvase"/>
</dbReference>
<protein>
    <submittedName>
        <fullName evidence="3">Recombinase family protein</fullName>
    </submittedName>
</protein>
<dbReference type="GO" id="GO:0003677">
    <property type="term" value="F:DNA binding"/>
    <property type="evidence" value="ECO:0007669"/>
    <property type="project" value="InterPro"/>
</dbReference>
<dbReference type="Gene3D" id="3.40.50.1390">
    <property type="entry name" value="Resolvase, N-terminal catalytic domain"/>
    <property type="match status" value="1"/>
</dbReference>
<dbReference type="Pfam" id="PF07508">
    <property type="entry name" value="Recombinase"/>
    <property type="match status" value="1"/>
</dbReference>
<sequence length="481" mass="55228">MRAALYGRVSTEEQAQEGFSIAAQKEKLSAYAHSQDWQIADYYFDEGVSGKHTDRPELGRMLRDVQSGSLDVVLVYRLDRLTRSVLDLYQLLQEFERYRVSFCSATEAYDTTTAIGRLFITLVAALAQWERENLAERVKLGMEQMALEQKRPGGPPPYGFAADAEGLRVIPEEAEVVKDIFQWQVDGLGAAAIAKRLNQRRVPPKHGSRWAESTLHRMLRNHVYYGALRWNYAEKGTGANPPEKWVLLEDVYEPIITKETFLAAQSMLSVRTERHPRQLASDYLFSGLLHCARCGRPMFGKTGHVNKNGRSYSYRFYHCTGKRMRECDAPLIREDRLAEKFATDVLAHIEPDERAALRALDPYKHPRQQKTASLQRELSKLQARKHRWHLAYLDQVITHEELAFGLQTEREQEERLRAQLAEHADCPIREADSPILLIQNLPLAWASAKPLEKKQLLSLLLERLDADCGKRQVRIANTVYR</sequence>
<dbReference type="SUPFAM" id="SSF53041">
    <property type="entry name" value="Resolvase-like"/>
    <property type="match status" value="1"/>
</dbReference>
<dbReference type="OrthoDB" id="9811097at2"/>
<feature type="domain" description="Resolvase/invertase-type recombinase catalytic" evidence="1">
    <location>
        <begin position="2"/>
        <end position="149"/>
    </location>
</feature>
<dbReference type="PROSITE" id="PS51736">
    <property type="entry name" value="RECOMBINASES_3"/>
    <property type="match status" value="1"/>
</dbReference>
<dbReference type="Gene3D" id="3.90.1750.20">
    <property type="entry name" value="Putative Large Serine Recombinase, Chain B, Domain 2"/>
    <property type="match status" value="1"/>
</dbReference>
<dbReference type="InterPro" id="IPR006119">
    <property type="entry name" value="Resolv_N"/>
</dbReference>
<name>A0A3M8DJ81_9BACL</name>
<dbReference type="InterPro" id="IPR025827">
    <property type="entry name" value="Zn_ribbon_recom_dom"/>
</dbReference>
<reference evidence="3 4" key="1">
    <citation type="submission" date="2018-10" db="EMBL/GenBank/DDBJ databases">
        <title>Phylogenomics of Brevibacillus.</title>
        <authorList>
            <person name="Dunlap C."/>
        </authorList>
    </citation>
    <scope>NUCLEOTIDE SEQUENCE [LARGE SCALE GENOMIC DNA]</scope>
    <source>
        <strain evidence="3 4">JCM 15716</strain>
    </source>
</reference>
<dbReference type="EMBL" id="RHHQ01000012">
    <property type="protein sequence ID" value="RNB87435.1"/>
    <property type="molecule type" value="Genomic_DNA"/>
</dbReference>
<comment type="caution">
    <text evidence="3">The sequence shown here is derived from an EMBL/GenBank/DDBJ whole genome shotgun (WGS) entry which is preliminary data.</text>
</comment>
<dbReference type="Proteomes" id="UP000271031">
    <property type="component" value="Unassembled WGS sequence"/>
</dbReference>
<dbReference type="RefSeq" id="WP_122919132.1">
    <property type="nucleotide sequence ID" value="NZ_RHHQ01000012.1"/>
</dbReference>
<dbReference type="SMART" id="SM00857">
    <property type="entry name" value="Resolvase"/>
    <property type="match status" value="1"/>
</dbReference>
<dbReference type="PANTHER" id="PTHR30461:SF23">
    <property type="entry name" value="DNA RECOMBINASE-RELATED"/>
    <property type="match status" value="1"/>
</dbReference>
<evidence type="ECO:0000259" key="2">
    <source>
        <dbReference type="PROSITE" id="PS51737"/>
    </source>
</evidence>
<dbReference type="Pfam" id="PF13408">
    <property type="entry name" value="Zn_ribbon_recom"/>
    <property type="match status" value="1"/>
</dbReference>
<gene>
    <name evidence="3" type="ORF">EDM56_17450</name>
</gene>
<keyword evidence="4" id="KW-1185">Reference proteome</keyword>
<dbReference type="CDD" id="cd03768">
    <property type="entry name" value="SR_ResInv"/>
    <property type="match status" value="1"/>
</dbReference>
<organism evidence="3 4">
    <name type="scientific">Brevibacillus fluminis</name>
    <dbReference type="NCBI Taxonomy" id="511487"/>
    <lineage>
        <taxon>Bacteria</taxon>
        <taxon>Bacillati</taxon>
        <taxon>Bacillota</taxon>
        <taxon>Bacilli</taxon>
        <taxon>Bacillales</taxon>
        <taxon>Paenibacillaceae</taxon>
        <taxon>Brevibacillus</taxon>
    </lineage>
</organism>
<dbReference type="Pfam" id="PF00239">
    <property type="entry name" value="Resolvase"/>
    <property type="match status" value="1"/>
</dbReference>
<dbReference type="InterPro" id="IPR038109">
    <property type="entry name" value="DNA_bind_recomb_sf"/>
</dbReference>
<dbReference type="AlphaFoldDB" id="A0A3M8DJ81"/>
<proteinExistence type="predicted"/>
<accession>A0A3M8DJ81</accession>